<reference evidence="3" key="1">
    <citation type="submission" date="2021-01" db="EMBL/GenBank/DDBJ databases">
        <authorList>
            <person name="Corre E."/>
            <person name="Pelletier E."/>
            <person name="Niang G."/>
            <person name="Scheremetjew M."/>
            <person name="Finn R."/>
            <person name="Kale V."/>
            <person name="Holt S."/>
            <person name="Cochrane G."/>
            <person name="Meng A."/>
            <person name="Brown T."/>
            <person name="Cohen L."/>
        </authorList>
    </citation>
    <scope>NUCLEOTIDE SEQUENCE</scope>
    <source>
        <strain evidence="3">CCMP2877</strain>
    </source>
</reference>
<evidence type="ECO:0000313" key="3">
    <source>
        <dbReference type="EMBL" id="CAD9253727.1"/>
    </source>
</evidence>
<dbReference type="AlphaFoldDB" id="A0A7S1XR64"/>
<feature type="transmembrane region" description="Helical" evidence="2">
    <location>
        <begin position="168"/>
        <end position="186"/>
    </location>
</feature>
<feature type="transmembrane region" description="Helical" evidence="2">
    <location>
        <begin position="263"/>
        <end position="281"/>
    </location>
</feature>
<organism evidence="3">
    <name type="scientific">Phaeomonas parva</name>
    <dbReference type="NCBI Taxonomy" id="124430"/>
    <lineage>
        <taxon>Eukaryota</taxon>
        <taxon>Sar</taxon>
        <taxon>Stramenopiles</taxon>
        <taxon>Ochrophyta</taxon>
        <taxon>Pinguiophyceae</taxon>
        <taxon>Pinguiochrysidales</taxon>
        <taxon>Pinguiochrysidaceae</taxon>
        <taxon>Phaeomonas</taxon>
    </lineage>
</organism>
<gene>
    <name evidence="3" type="ORF">PPAR1163_LOCUS12094</name>
</gene>
<sequence length="463" mass="50482">MDFSDAGRKTAPAEMAPQPALVGGPRKSRTTSRILSSRGWSVSGSSARWMDVMNHSRSHRVVPLDAKSESIHVAPGDATGGGPSGAETKGKESFSPFTLRKEGDDVMNYFFLQSRSPFGTFRINSDMHPQQLIVGVLAANFFCITLAVFGCDEGYMDHCFPAAKRFDVLTSGCVSAAMLLLVQFALTLHVESTSDVGHTVGTMIAAKEAIVTHSKWTNMPILLHLCVLLCLEQIYGAPSGMFGAYLSTLLYLANSVSCLGTRVTTILAAAMIYIVCMFAAGRSDERYAKLLLICSFVGVALLHAYLQEKILYRLFRLMLHSRLAKHRTVAEMKLQHAALLSYLPPSLVPHLLAVTRSYKLPALTKRRRSSTSRGVRDRPPVSAASESKLNGSGGKQRSGSVFQDKKEGAKEQRQLGAMHQLSQGLITCRGYAVVILVKLLPLEECSMTLPDVTLTLTLKTLRP</sequence>
<keyword evidence="2" id="KW-0472">Membrane</keyword>
<accession>A0A7S1XR64</accession>
<proteinExistence type="predicted"/>
<feature type="region of interest" description="Disordered" evidence="1">
    <location>
        <begin position="1"/>
        <end position="37"/>
    </location>
</feature>
<evidence type="ECO:0000256" key="2">
    <source>
        <dbReference type="SAM" id="Phobius"/>
    </source>
</evidence>
<feature type="transmembrane region" description="Helical" evidence="2">
    <location>
        <begin position="132"/>
        <end position="156"/>
    </location>
</feature>
<protein>
    <recommendedName>
        <fullName evidence="4">Transmembrane protein</fullName>
    </recommendedName>
</protein>
<name>A0A7S1XR64_9STRA</name>
<evidence type="ECO:0008006" key="4">
    <source>
        <dbReference type="Google" id="ProtNLM"/>
    </source>
</evidence>
<dbReference type="EMBL" id="HBGJ01018834">
    <property type="protein sequence ID" value="CAD9253727.1"/>
    <property type="molecule type" value="Transcribed_RNA"/>
</dbReference>
<keyword evidence="2" id="KW-1133">Transmembrane helix</keyword>
<feature type="transmembrane region" description="Helical" evidence="2">
    <location>
        <begin position="287"/>
        <end position="306"/>
    </location>
</feature>
<evidence type="ECO:0000256" key="1">
    <source>
        <dbReference type="SAM" id="MobiDB-lite"/>
    </source>
</evidence>
<feature type="region of interest" description="Disordered" evidence="1">
    <location>
        <begin position="72"/>
        <end position="92"/>
    </location>
</feature>
<keyword evidence="2" id="KW-0812">Transmembrane</keyword>
<feature type="region of interest" description="Disordered" evidence="1">
    <location>
        <begin position="364"/>
        <end position="409"/>
    </location>
</feature>
<feature type="transmembrane region" description="Helical" evidence="2">
    <location>
        <begin position="221"/>
        <end position="251"/>
    </location>
</feature>